<feature type="non-terminal residue" evidence="5">
    <location>
        <position position="112"/>
    </location>
</feature>
<evidence type="ECO:0000313" key="5">
    <source>
        <dbReference type="EMBL" id="KAF9307580.1"/>
    </source>
</evidence>
<dbReference type="PROSITE" id="PS50294">
    <property type="entry name" value="WD_REPEATS_REGION"/>
    <property type="match status" value="1"/>
</dbReference>
<dbReference type="InterPro" id="IPR001680">
    <property type="entry name" value="WD40_rpt"/>
</dbReference>
<dbReference type="InterPro" id="IPR036322">
    <property type="entry name" value="WD40_repeat_dom_sf"/>
</dbReference>
<evidence type="ECO:0000256" key="3">
    <source>
        <dbReference type="ARBA" id="ARBA00022737"/>
    </source>
</evidence>
<dbReference type="SUPFAM" id="SSF50978">
    <property type="entry name" value="WD40 repeat-like"/>
    <property type="match status" value="1"/>
</dbReference>
<dbReference type="PROSITE" id="PS00678">
    <property type="entry name" value="WD_REPEATS_1"/>
    <property type="match status" value="1"/>
</dbReference>
<protein>
    <submittedName>
        <fullName evidence="5">TOR complex subunit lst8</fullName>
    </submittedName>
</protein>
<dbReference type="GO" id="GO:0031932">
    <property type="term" value="C:TORC2 complex"/>
    <property type="evidence" value="ECO:0007669"/>
    <property type="project" value="InterPro"/>
</dbReference>
<gene>
    <name evidence="5" type="primary">LST8_1</name>
    <name evidence="5" type="ORF">BG006_005839</name>
</gene>
<reference evidence="5" key="1">
    <citation type="journal article" date="2020" name="Fungal Divers.">
        <title>Resolving the Mortierellaceae phylogeny through synthesis of multi-gene phylogenetics and phylogenomics.</title>
        <authorList>
            <person name="Vandepol N."/>
            <person name="Liber J."/>
            <person name="Desiro A."/>
            <person name="Na H."/>
            <person name="Kennedy M."/>
            <person name="Barry K."/>
            <person name="Grigoriev I.V."/>
            <person name="Miller A.N."/>
            <person name="O'Donnell K."/>
            <person name="Stajich J.E."/>
            <person name="Bonito G."/>
        </authorList>
    </citation>
    <scope>NUCLEOTIDE SEQUENCE</scope>
    <source>
        <strain evidence="5">NVP1</strain>
    </source>
</reference>
<accession>A0A9P5VFX3</accession>
<dbReference type="Gene3D" id="2.130.10.10">
    <property type="entry name" value="YVTN repeat-like/Quinoprotein amine dehydrogenase"/>
    <property type="match status" value="1"/>
</dbReference>
<dbReference type="PANTHER" id="PTHR19842:SF0">
    <property type="entry name" value="TARGET OF RAPAMYCIN COMPLEX SUBUNIT LST8"/>
    <property type="match status" value="1"/>
</dbReference>
<keyword evidence="6" id="KW-1185">Reference proteome</keyword>
<evidence type="ECO:0000256" key="1">
    <source>
        <dbReference type="ARBA" id="ARBA00009890"/>
    </source>
</evidence>
<feature type="repeat" description="WD" evidence="4">
    <location>
        <begin position="17"/>
        <end position="58"/>
    </location>
</feature>
<evidence type="ECO:0000313" key="6">
    <source>
        <dbReference type="Proteomes" id="UP000696485"/>
    </source>
</evidence>
<dbReference type="PROSITE" id="PS50082">
    <property type="entry name" value="WD_REPEATS_2"/>
    <property type="match status" value="1"/>
</dbReference>
<dbReference type="PANTHER" id="PTHR19842">
    <property type="entry name" value="G BETA-LIKE PROTEIN GBL"/>
    <property type="match status" value="1"/>
</dbReference>
<dbReference type="InterPro" id="IPR019775">
    <property type="entry name" value="WD40_repeat_CS"/>
</dbReference>
<comment type="similarity">
    <text evidence="1">Belongs to the WD repeat LST8 family.</text>
</comment>
<feature type="non-terminal residue" evidence="5">
    <location>
        <position position="1"/>
    </location>
</feature>
<dbReference type="GO" id="GO:0031929">
    <property type="term" value="P:TOR signaling"/>
    <property type="evidence" value="ECO:0007669"/>
    <property type="project" value="InterPro"/>
</dbReference>
<dbReference type="GO" id="GO:0031931">
    <property type="term" value="C:TORC1 complex"/>
    <property type="evidence" value="ECO:0007669"/>
    <property type="project" value="InterPro"/>
</dbReference>
<dbReference type="Proteomes" id="UP000696485">
    <property type="component" value="Unassembled WGS sequence"/>
</dbReference>
<evidence type="ECO:0000256" key="4">
    <source>
        <dbReference type="PROSITE-ProRule" id="PRU00221"/>
    </source>
</evidence>
<name>A0A9P5VFX3_9FUNG</name>
<dbReference type="GO" id="GO:0032956">
    <property type="term" value="P:regulation of actin cytoskeleton organization"/>
    <property type="evidence" value="ECO:0007669"/>
    <property type="project" value="TreeGrafter"/>
</dbReference>
<dbReference type="Pfam" id="PF00400">
    <property type="entry name" value="WD40"/>
    <property type="match status" value="1"/>
</dbReference>
<dbReference type="SMART" id="SM00320">
    <property type="entry name" value="WD40"/>
    <property type="match status" value="2"/>
</dbReference>
<organism evidence="5 6">
    <name type="scientific">Podila minutissima</name>
    <dbReference type="NCBI Taxonomy" id="64525"/>
    <lineage>
        <taxon>Eukaryota</taxon>
        <taxon>Fungi</taxon>
        <taxon>Fungi incertae sedis</taxon>
        <taxon>Mucoromycota</taxon>
        <taxon>Mortierellomycotina</taxon>
        <taxon>Mortierellomycetes</taxon>
        <taxon>Mortierellales</taxon>
        <taxon>Mortierellaceae</taxon>
        <taxon>Podila</taxon>
    </lineage>
</organism>
<keyword evidence="2 4" id="KW-0853">WD repeat</keyword>
<evidence type="ECO:0000256" key="2">
    <source>
        <dbReference type="ARBA" id="ARBA00022574"/>
    </source>
</evidence>
<dbReference type="AlphaFoldDB" id="A0A9P5VFX3"/>
<dbReference type="EMBL" id="JAAAUY010003321">
    <property type="protein sequence ID" value="KAF9307580.1"/>
    <property type="molecule type" value="Genomic_DNA"/>
</dbReference>
<comment type="caution">
    <text evidence="5">The sequence shown here is derived from an EMBL/GenBank/DDBJ whole genome shotgun (WGS) entry which is preliminary data.</text>
</comment>
<dbReference type="InterPro" id="IPR015943">
    <property type="entry name" value="WD40/YVTN_repeat-like_dom_sf"/>
</dbReference>
<sequence>DHSLKIWDIRCPDAQRNFDHKAPVNDVVIHPNQGELISCDQNGSIKLWDLGESSCTHELVPEEDVPIRSVTVANDGSSLVAANNKGNCYVWKMAHTRDFTDLQPITKFAAHN</sequence>
<proteinExistence type="inferred from homology"/>
<dbReference type="InterPro" id="IPR037588">
    <property type="entry name" value="MLST8"/>
</dbReference>
<keyword evidence="3" id="KW-0677">Repeat</keyword>